<comment type="caution">
    <text evidence="2">The sequence shown here is derived from an EMBL/GenBank/DDBJ whole genome shotgun (WGS) entry which is preliminary data.</text>
</comment>
<organism evidence="2 3">
    <name type="scientific">Lactarius akahatsu</name>
    <dbReference type="NCBI Taxonomy" id="416441"/>
    <lineage>
        <taxon>Eukaryota</taxon>
        <taxon>Fungi</taxon>
        <taxon>Dikarya</taxon>
        <taxon>Basidiomycota</taxon>
        <taxon>Agaricomycotina</taxon>
        <taxon>Agaricomycetes</taxon>
        <taxon>Russulales</taxon>
        <taxon>Russulaceae</taxon>
        <taxon>Lactarius</taxon>
    </lineage>
</organism>
<gene>
    <name evidence="2" type="ORF">EDB92DRAFT_1815430</name>
</gene>
<dbReference type="EMBL" id="JAKELL010000017">
    <property type="protein sequence ID" value="KAH8993772.1"/>
    <property type="molecule type" value="Genomic_DNA"/>
</dbReference>
<keyword evidence="3" id="KW-1185">Reference proteome</keyword>
<accession>A0AAD4LI95</accession>
<name>A0AAD4LI95_9AGAM</name>
<evidence type="ECO:0000313" key="3">
    <source>
        <dbReference type="Proteomes" id="UP001201163"/>
    </source>
</evidence>
<proteinExistence type="predicted"/>
<evidence type="ECO:0000313" key="2">
    <source>
        <dbReference type="EMBL" id="KAH8993772.1"/>
    </source>
</evidence>
<protein>
    <submittedName>
        <fullName evidence="2">Uncharacterized protein</fullName>
    </submittedName>
</protein>
<dbReference type="Proteomes" id="UP001201163">
    <property type="component" value="Unassembled WGS sequence"/>
</dbReference>
<evidence type="ECO:0000256" key="1">
    <source>
        <dbReference type="SAM" id="SignalP"/>
    </source>
</evidence>
<keyword evidence="1" id="KW-0732">Signal</keyword>
<feature type="signal peptide" evidence="1">
    <location>
        <begin position="1"/>
        <end position="16"/>
    </location>
</feature>
<feature type="chain" id="PRO_5041990430" evidence="1">
    <location>
        <begin position="17"/>
        <end position="267"/>
    </location>
</feature>
<reference evidence="2" key="1">
    <citation type="submission" date="2022-01" db="EMBL/GenBank/DDBJ databases">
        <title>Comparative genomics reveals a dynamic genome evolution in the ectomycorrhizal milk-cap (Lactarius) mushrooms.</title>
        <authorList>
            <consortium name="DOE Joint Genome Institute"/>
            <person name="Lebreton A."/>
            <person name="Tang N."/>
            <person name="Kuo A."/>
            <person name="LaButti K."/>
            <person name="Drula E."/>
            <person name="Barry K."/>
            <person name="Clum A."/>
            <person name="Lipzen A."/>
            <person name="Mousain D."/>
            <person name="Ng V."/>
            <person name="Wang R."/>
            <person name="Wang X."/>
            <person name="Dai Y."/>
            <person name="Henrissat B."/>
            <person name="Grigoriev I.V."/>
            <person name="Guerin-Laguette A."/>
            <person name="Yu F."/>
            <person name="Martin F.M."/>
        </authorList>
    </citation>
    <scope>NUCLEOTIDE SEQUENCE</scope>
    <source>
        <strain evidence="2">QP</strain>
    </source>
</reference>
<dbReference type="AlphaFoldDB" id="A0AAD4LI95"/>
<sequence>MTLEWVGLCPWQLGMTLEWVGLCPQWLQMAMGYISPCLLWQDNTSGTPWQHTFTSDSAYTVWEWGKCAPPSIASEVPGVTKSVVLQEVGDCGSFGMDRPPSPAAQDNFGMDLALPTEAGEHVRIPSEVHTQEVETWDSFGMDAPPSPMAQDNFGMDLPILPRVHAQGTVPTSSQQDGLLDEGIGADLALPTEAGEHRVRIPSAACTINWGRHALSPVDSQIQEGQVGESSEALQEVQVQHPPELVLEEEFSASTWAAILCANTSRLR</sequence>